<comment type="caution">
    <text evidence="2">The sequence shown here is derived from an EMBL/GenBank/DDBJ whole genome shotgun (WGS) entry which is preliminary data.</text>
</comment>
<organism evidence="2">
    <name type="scientific">marine sediment metagenome</name>
    <dbReference type="NCBI Taxonomy" id="412755"/>
    <lineage>
        <taxon>unclassified sequences</taxon>
        <taxon>metagenomes</taxon>
        <taxon>ecological metagenomes</taxon>
    </lineage>
</organism>
<evidence type="ECO:0000313" key="2">
    <source>
        <dbReference type="EMBL" id="KKM14080.1"/>
    </source>
</evidence>
<proteinExistence type="predicted"/>
<dbReference type="Pfam" id="PF10926">
    <property type="entry name" value="DUF2800"/>
    <property type="match status" value="2"/>
</dbReference>
<evidence type="ECO:0008006" key="3">
    <source>
        <dbReference type="Google" id="ProtNLM"/>
    </source>
</evidence>
<feature type="region of interest" description="Disordered" evidence="1">
    <location>
        <begin position="386"/>
        <end position="411"/>
    </location>
</feature>
<sequence>MTDTSQHSPLGGSGAARWMRCPGSVALSYGVEDEESEYATAGLQAHALAEWCLRSGRDAWELVRDDSVVDREMADAVQVYLNAACASCPSRTLKGDKWAAQWGKTKLFAEFAHGSEGLSWVELEFHCPTIHEYCWGKADFTYWSKLKRELHVWDYKHGAGIVVEVERNPQLMYYGCGVLESLDLWNEVDKVMLHIAQPRGFHYDGPIRSWAVSTHDLWTWKDDVLVPAMDRALASRETASGEHCRFCPARSRACPQVLEDFDEMEALMSAMKLDEKDSAGELTNAQAGRLLDLYDVAKIAAKAAGKTVFARLEAGKKVPGRKLARARANREWKDEAEPALLKKFGGDAWEPGKLKSPAKVEEMPEGEKMTARWAYKPDAGLTVVREDDSRPAVGKDTKALFKDQTKKGKKK</sequence>
<dbReference type="EMBL" id="LAZR01015231">
    <property type="protein sequence ID" value="KKM14080.1"/>
    <property type="molecule type" value="Genomic_DNA"/>
</dbReference>
<gene>
    <name evidence="2" type="ORF">LCGC14_1709750</name>
</gene>
<dbReference type="InterPro" id="IPR021229">
    <property type="entry name" value="DUF2800"/>
</dbReference>
<dbReference type="AlphaFoldDB" id="A0A0F9KFM9"/>
<evidence type="ECO:0000256" key="1">
    <source>
        <dbReference type="SAM" id="MobiDB-lite"/>
    </source>
</evidence>
<reference evidence="2" key="1">
    <citation type="journal article" date="2015" name="Nature">
        <title>Complex archaea that bridge the gap between prokaryotes and eukaryotes.</title>
        <authorList>
            <person name="Spang A."/>
            <person name="Saw J.H."/>
            <person name="Jorgensen S.L."/>
            <person name="Zaremba-Niedzwiedzka K."/>
            <person name="Martijn J."/>
            <person name="Lind A.E."/>
            <person name="van Eijk R."/>
            <person name="Schleper C."/>
            <person name="Guy L."/>
            <person name="Ettema T.J."/>
        </authorList>
    </citation>
    <scope>NUCLEOTIDE SEQUENCE</scope>
</reference>
<accession>A0A0F9KFM9</accession>
<protein>
    <recommendedName>
        <fullName evidence="3">PD-(D/E)XK endonuclease-like domain-containing protein</fullName>
    </recommendedName>
</protein>
<name>A0A0F9KFM9_9ZZZZ</name>